<keyword evidence="7" id="KW-0472">Membrane</keyword>
<keyword evidence="4" id="KW-0812">Transmembrane</keyword>
<reference evidence="9 10" key="1">
    <citation type="journal article" date="2021" name="BMC Genomics">
        <title>Datura genome reveals duplications of psychoactive alkaloid biosynthetic genes and high mutation rate following tissue culture.</title>
        <authorList>
            <person name="Rajewski A."/>
            <person name="Carter-House D."/>
            <person name="Stajich J."/>
            <person name="Litt A."/>
        </authorList>
    </citation>
    <scope>NUCLEOTIDE SEQUENCE [LARGE SCALE GENOMIC DNA]</scope>
    <source>
        <strain evidence="9">AR-01</strain>
    </source>
</reference>
<evidence type="ECO:0000313" key="10">
    <source>
        <dbReference type="Proteomes" id="UP000823775"/>
    </source>
</evidence>
<evidence type="ECO:0000256" key="8">
    <source>
        <dbReference type="ARBA" id="ARBA00023303"/>
    </source>
</evidence>
<proteinExistence type="inferred from homology"/>
<keyword evidence="5" id="KW-1133">Transmembrane helix</keyword>
<evidence type="ECO:0000256" key="5">
    <source>
        <dbReference type="ARBA" id="ARBA00022989"/>
    </source>
</evidence>
<organism evidence="9 10">
    <name type="scientific">Datura stramonium</name>
    <name type="common">Jimsonweed</name>
    <name type="synonym">Common thornapple</name>
    <dbReference type="NCBI Taxonomy" id="4076"/>
    <lineage>
        <taxon>Eukaryota</taxon>
        <taxon>Viridiplantae</taxon>
        <taxon>Streptophyta</taxon>
        <taxon>Embryophyta</taxon>
        <taxon>Tracheophyta</taxon>
        <taxon>Spermatophyta</taxon>
        <taxon>Magnoliopsida</taxon>
        <taxon>eudicotyledons</taxon>
        <taxon>Gunneridae</taxon>
        <taxon>Pentapetalae</taxon>
        <taxon>asterids</taxon>
        <taxon>lamiids</taxon>
        <taxon>Solanales</taxon>
        <taxon>Solanaceae</taxon>
        <taxon>Solanoideae</taxon>
        <taxon>Datureae</taxon>
        <taxon>Datura</taxon>
    </lineage>
</organism>
<name>A0ABS8UQS3_DATST</name>
<evidence type="ECO:0000256" key="7">
    <source>
        <dbReference type="ARBA" id="ARBA00023136"/>
    </source>
</evidence>
<accession>A0ABS8UQS3</accession>
<evidence type="ECO:0000256" key="3">
    <source>
        <dbReference type="ARBA" id="ARBA00022448"/>
    </source>
</evidence>
<comment type="caution">
    <text evidence="9">The sequence shown here is derived from an EMBL/GenBank/DDBJ whole genome shotgun (WGS) entry which is preliminary data.</text>
</comment>
<dbReference type="PANTHER" id="PTHR31086">
    <property type="entry name" value="ALUMINUM-ACTIVATED MALATE TRANSPORTER 10"/>
    <property type="match status" value="1"/>
</dbReference>
<dbReference type="EMBL" id="JACEIK010002447">
    <property type="protein sequence ID" value="MCD9561262.1"/>
    <property type="molecule type" value="Genomic_DNA"/>
</dbReference>
<evidence type="ECO:0000313" key="9">
    <source>
        <dbReference type="EMBL" id="MCD9561262.1"/>
    </source>
</evidence>
<comment type="similarity">
    <text evidence="2">Belongs to the aromatic acid exporter (TC 2.A.85) family.</text>
</comment>
<dbReference type="Proteomes" id="UP000823775">
    <property type="component" value="Unassembled WGS sequence"/>
</dbReference>
<keyword evidence="8" id="KW-0407">Ion channel</keyword>
<keyword evidence="3" id="KW-0813">Transport</keyword>
<keyword evidence="10" id="KW-1185">Reference proteome</keyword>
<evidence type="ECO:0000256" key="2">
    <source>
        <dbReference type="ARBA" id="ARBA00007079"/>
    </source>
</evidence>
<dbReference type="Pfam" id="PF11744">
    <property type="entry name" value="ALMT"/>
    <property type="match status" value="1"/>
</dbReference>
<keyword evidence="6" id="KW-0406">Ion transport</keyword>
<evidence type="ECO:0000256" key="4">
    <source>
        <dbReference type="ARBA" id="ARBA00022692"/>
    </source>
</evidence>
<comment type="subcellular location">
    <subcellularLocation>
        <location evidence="1">Membrane</location>
        <topology evidence="1">Multi-pass membrane protein</topology>
    </subcellularLocation>
</comment>
<evidence type="ECO:0000256" key="6">
    <source>
        <dbReference type="ARBA" id="ARBA00023065"/>
    </source>
</evidence>
<sequence length="87" mass="9756">MLDFVVWEPPHGRQKMFNYPWAEYVEVSGALRHCAFMVMAMHSCIPSEIQSRRSTIHLCAIGSVLFTANATCTVQFSVDSPVFDGDS</sequence>
<dbReference type="InterPro" id="IPR020966">
    <property type="entry name" value="ALMT"/>
</dbReference>
<evidence type="ECO:0000256" key="1">
    <source>
        <dbReference type="ARBA" id="ARBA00004141"/>
    </source>
</evidence>
<gene>
    <name evidence="9" type="ORF">HAX54_020267</name>
</gene>
<protein>
    <submittedName>
        <fullName evidence="9">Uncharacterized protein</fullName>
    </submittedName>
</protein>